<sequence>MTQPPPPPPNQPPQQGAFGPPEQPQDAVPQDGVPQGPAPEGAPPFRPPAPPPAPPGGPRLSQSPEGPLPHQAPVADQLRKNAQAAQAAQAPQPQPQPQPGHGQPTPPQPQPGYGYPATAPPPPQPQPGYGYPGAPQAPQPQPGYGYPAAAPQPPQPQPGYGYPGAAPQQPSPYGAPAPYGQQPGYGHPGQPMTVPMQSHAPAAPAGGRRMNASMVIIVAAVAAIALIIGGGVWYAKSSGGGGQDGPTASGGTGGGDDKGGVAQGSEKVPSDPGAKALFQLPMPTVAKDDSVAVDGSWLTDKAYVKSGVAEIVGYDRDKGTELWSVKLPGPVCAASRQTDDDGRTAIVFQPKMPPKDSTAGCTQVAAIDLNAGTRLWTKTVTSGDALIDFDNVTVSAHTVAVGSTDGGAAFDITSGKVLWSPKTSDTCYDAGYGGGAKLVAVRKCGAYDAPQLHIQTIDPVSGKVLSEYKMATDIEYAGVVSTDPLVVAADVGDSAGDGSGISDFFSIDNRTGELRTRISAPGDAYAAECDSIDTPEACTGLTVGNDRLYVATEERDDNADGARSNSIVAFDLATGKQTGQRADSGTGYTLFPLRMDGGNVIAYKEPPYDKGGQVVSIDGGSFKETTLLENTDSEDTRETESDMSPEYSEILYSQGRLYLADTYADAGSGGDKGYLAIAFGTSG</sequence>
<feature type="compositionally biased region" description="Pro residues" evidence="1">
    <location>
        <begin position="36"/>
        <end position="57"/>
    </location>
</feature>
<dbReference type="Gene3D" id="2.130.10.10">
    <property type="entry name" value="YVTN repeat-like/Quinoprotein amine dehydrogenase"/>
    <property type="match status" value="2"/>
</dbReference>
<feature type="compositionally biased region" description="Pro residues" evidence="1">
    <location>
        <begin position="1"/>
        <end position="12"/>
    </location>
</feature>
<keyword evidence="2" id="KW-0812">Transmembrane</keyword>
<keyword evidence="5" id="KW-1185">Reference proteome</keyword>
<dbReference type="OrthoDB" id="3679173at2"/>
<feature type="region of interest" description="Disordered" evidence="1">
    <location>
        <begin position="238"/>
        <end position="276"/>
    </location>
</feature>
<dbReference type="Pfam" id="PF13360">
    <property type="entry name" value="PQQ_2"/>
    <property type="match status" value="1"/>
</dbReference>
<organism evidence="4 5">
    <name type="scientific">Streptomyces griseoruber</name>
    <dbReference type="NCBI Taxonomy" id="1943"/>
    <lineage>
        <taxon>Bacteria</taxon>
        <taxon>Bacillati</taxon>
        <taxon>Actinomycetota</taxon>
        <taxon>Actinomycetes</taxon>
        <taxon>Kitasatosporales</taxon>
        <taxon>Streptomycetaceae</taxon>
        <taxon>Streptomyces</taxon>
    </lineage>
</organism>
<dbReference type="SUPFAM" id="SSF50998">
    <property type="entry name" value="Quinoprotein alcohol dehydrogenase-like"/>
    <property type="match status" value="1"/>
</dbReference>
<reference evidence="4 5" key="1">
    <citation type="submission" date="2015-10" db="EMBL/GenBank/DDBJ databases">
        <title>Draft genome sequence of Streptomyces griseoruber DSM 40281, type strain for the species Streptomyces griseoruber.</title>
        <authorList>
            <person name="Ruckert C."/>
            <person name="Winkler A."/>
            <person name="Kalinowski J."/>
            <person name="Kampfer P."/>
            <person name="Glaeser S."/>
        </authorList>
    </citation>
    <scope>NUCLEOTIDE SEQUENCE [LARGE SCALE GENOMIC DNA]</scope>
    <source>
        <strain evidence="4 5">DSM 40281</strain>
    </source>
</reference>
<keyword evidence="2" id="KW-0472">Membrane</keyword>
<dbReference type="STRING" id="1943.AQJ64_31155"/>
<feature type="domain" description="Pyrrolo-quinoline quinone repeat" evidence="3">
    <location>
        <begin position="300"/>
        <end position="423"/>
    </location>
</feature>
<comment type="caution">
    <text evidence="4">The sequence shown here is derived from an EMBL/GenBank/DDBJ whole genome shotgun (WGS) entry which is preliminary data.</text>
</comment>
<evidence type="ECO:0000256" key="2">
    <source>
        <dbReference type="SAM" id="Phobius"/>
    </source>
</evidence>
<feature type="compositionally biased region" description="Low complexity" evidence="1">
    <location>
        <begin position="82"/>
        <end position="91"/>
    </location>
</feature>
<evidence type="ECO:0000259" key="3">
    <source>
        <dbReference type="Pfam" id="PF13360"/>
    </source>
</evidence>
<gene>
    <name evidence="4" type="ORF">AQJ64_31155</name>
</gene>
<proteinExistence type="predicted"/>
<dbReference type="AlphaFoldDB" id="A0A101SR03"/>
<feature type="compositionally biased region" description="Pro residues" evidence="1">
    <location>
        <begin position="92"/>
        <end position="110"/>
    </location>
</feature>
<evidence type="ECO:0000313" key="4">
    <source>
        <dbReference type="EMBL" id="KUN78441.1"/>
    </source>
</evidence>
<dbReference type="EMBL" id="LMWW01000053">
    <property type="protein sequence ID" value="KUN78441.1"/>
    <property type="molecule type" value="Genomic_DNA"/>
</dbReference>
<protein>
    <recommendedName>
        <fullName evidence="3">Pyrrolo-quinoline quinone repeat domain-containing protein</fullName>
    </recommendedName>
</protein>
<feature type="transmembrane region" description="Helical" evidence="2">
    <location>
        <begin position="214"/>
        <end position="235"/>
    </location>
</feature>
<feature type="compositionally biased region" description="Low complexity" evidence="1">
    <location>
        <begin position="176"/>
        <end position="191"/>
    </location>
</feature>
<evidence type="ECO:0000256" key="1">
    <source>
        <dbReference type="SAM" id="MobiDB-lite"/>
    </source>
</evidence>
<name>A0A101SR03_9ACTN</name>
<keyword evidence="2" id="KW-1133">Transmembrane helix</keyword>
<dbReference type="Proteomes" id="UP000052982">
    <property type="component" value="Unassembled WGS sequence"/>
</dbReference>
<accession>A0A101SR03</accession>
<dbReference type="PRINTS" id="PR01217">
    <property type="entry name" value="PRICHEXTENSN"/>
</dbReference>
<feature type="region of interest" description="Disordered" evidence="1">
    <location>
        <begin position="1"/>
        <end position="206"/>
    </location>
</feature>
<feature type="compositionally biased region" description="Low complexity" evidence="1">
    <location>
        <begin position="158"/>
        <end position="168"/>
    </location>
</feature>
<dbReference type="RefSeq" id="WP_059203198.1">
    <property type="nucleotide sequence ID" value="NZ_JBIRRP010000013.1"/>
</dbReference>
<evidence type="ECO:0000313" key="5">
    <source>
        <dbReference type="Proteomes" id="UP000052982"/>
    </source>
</evidence>
<dbReference type="InterPro" id="IPR011047">
    <property type="entry name" value="Quinoprotein_ADH-like_sf"/>
</dbReference>
<dbReference type="InterPro" id="IPR002372">
    <property type="entry name" value="PQQ_rpt_dom"/>
</dbReference>
<feature type="compositionally biased region" description="Gly residues" evidence="1">
    <location>
        <begin position="238"/>
        <end position="254"/>
    </location>
</feature>
<dbReference type="InterPro" id="IPR015943">
    <property type="entry name" value="WD40/YVTN_repeat-like_dom_sf"/>
</dbReference>